<keyword evidence="1" id="KW-1133">Transmembrane helix</keyword>
<sequence>MAWVDMRCPKCGEILPDFVDSCYTCDYKFIAKEYDPQTYPDTRKRDKELWKYKYDTMNYPNREFGYAFDYKLIDWSDIVLMNNIKDIYDDEGKIKENLTFEEELKHYNIARPTKPSGLPENYEKYVNRLKYKAEYFENLAFIFFFVPAIISFILVYCCRDWPLILDLTPLCLMFLFPVMIEAGKSSREELDRLLPRLKQYEEAEMDFTAYAKKEITRFKRMEEFQNMVKRKCQKSRSGEIISGDPEMVCIFNKGEYNQCEYNLTSFYARIMENKVDSAQMNQVIQELSQMTGILPRELKKFIYETKITGMFPEKYQGKTIEEEKEEREAIAIARAESRIVRCPKCGCQDIGVLNRGYDPFWGWVGSGEVVDVCKKCGYKWKP</sequence>
<evidence type="ECO:0000313" key="3">
    <source>
        <dbReference type="Proteomes" id="UP001197875"/>
    </source>
</evidence>
<evidence type="ECO:0000313" key="2">
    <source>
        <dbReference type="EMBL" id="MCC2189356.1"/>
    </source>
</evidence>
<dbReference type="Proteomes" id="UP001197875">
    <property type="component" value="Unassembled WGS sequence"/>
</dbReference>
<protein>
    <recommendedName>
        <fullName evidence="4">Double zinc ribbon</fullName>
    </recommendedName>
</protein>
<dbReference type="RefSeq" id="WP_227614714.1">
    <property type="nucleotide sequence ID" value="NZ_JAJEPR010000007.1"/>
</dbReference>
<evidence type="ECO:0008006" key="4">
    <source>
        <dbReference type="Google" id="ProtNLM"/>
    </source>
</evidence>
<keyword evidence="1" id="KW-0812">Transmembrane</keyword>
<evidence type="ECO:0000256" key="1">
    <source>
        <dbReference type="SAM" id="Phobius"/>
    </source>
</evidence>
<feature type="transmembrane region" description="Helical" evidence="1">
    <location>
        <begin position="135"/>
        <end position="155"/>
    </location>
</feature>
<dbReference type="AlphaFoldDB" id="A0AAE3J5W4"/>
<proteinExistence type="predicted"/>
<dbReference type="EMBL" id="JAJEPR010000007">
    <property type="protein sequence ID" value="MCC2189356.1"/>
    <property type="molecule type" value="Genomic_DNA"/>
</dbReference>
<keyword evidence="3" id="KW-1185">Reference proteome</keyword>
<comment type="caution">
    <text evidence="2">The sequence shown here is derived from an EMBL/GenBank/DDBJ whole genome shotgun (WGS) entry which is preliminary data.</text>
</comment>
<reference evidence="2 3" key="1">
    <citation type="submission" date="2021-10" db="EMBL/GenBank/DDBJ databases">
        <title>Anaerobic single-cell dispensing facilitates the cultivation of human gut bacteria.</title>
        <authorList>
            <person name="Afrizal A."/>
        </authorList>
    </citation>
    <scope>NUCLEOTIDE SEQUENCE [LARGE SCALE GENOMIC DNA]</scope>
    <source>
        <strain evidence="2 3">CLA-AA-H277</strain>
    </source>
</reference>
<name>A0AAE3J5W4_9FIRM</name>
<gene>
    <name evidence="2" type="ORF">LKD71_05955</name>
</gene>
<accession>A0AAE3J5W4</accession>
<keyword evidence="1" id="KW-0472">Membrane</keyword>
<organism evidence="2 3">
    <name type="scientific">Fusicatenibacter faecihominis</name>
    <dbReference type="NCBI Taxonomy" id="2881276"/>
    <lineage>
        <taxon>Bacteria</taxon>
        <taxon>Bacillati</taxon>
        <taxon>Bacillota</taxon>
        <taxon>Clostridia</taxon>
        <taxon>Lachnospirales</taxon>
        <taxon>Lachnospiraceae</taxon>
        <taxon>Fusicatenibacter</taxon>
    </lineage>
</organism>